<evidence type="ECO:0000256" key="5">
    <source>
        <dbReference type="ARBA" id="ARBA00022741"/>
    </source>
</evidence>
<comment type="caution">
    <text evidence="10">The sequence shown here is derived from an EMBL/GenBank/DDBJ whole genome shotgun (WGS) entry which is preliminary data.</text>
</comment>
<dbReference type="InterPro" id="IPR036025">
    <property type="entry name" value="RtcB-like_sf"/>
</dbReference>
<protein>
    <recommendedName>
        <fullName evidence="2">3'-phosphate/5'-hydroxy nucleic acid ligase</fullName>
        <ecNumber evidence="2">6.5.1.8</ecNumber>
    </recommendedName>
</protein>
<dbReference type="Proteomes" id="UP000603234">
    <property type="component" value="Unassembled WGS sequence"/>
</dbReference>
<dbReference type="SUPFAM" id="SSF103365">
    <property type="entry name" value="Hypothetical protein PH1602"/>
    <property type="match status" value="1"/>
</dbReference>
<comment type="catalytic activity">
    <reaction evidence="9">
        <text>a 3'-end 3'-phospho-ribonucleotide-RNA + a 5'-end dephospho-ribonucleoside-RNA + GTP = a ribonucleotidyl-ribonucleotide-RNA + GMP + diphosphate</text>
        <dbReference type="Rhea" id="RHEA:68076"/>
        <dbReference type="Rhea" id="RHEA-COMP:10463"/>
        <dbReference type="Rhea" id="RHEA-COMP:13936"/>
        <dbReference type="Rhea" id="RHEA-COMP:17355"/>
        <dbReference type="ChEBI" id="CHEBI:33019"/>
        <dbReference type="ChEBI" id="CHEBI:37565"/>
        <dbReference type="ChEBI" id="CHEBI:58115"/>
        <dbReference type="ChEBI" id="CHEBI:83062"/>
        <dbReference type="ChEBI" id="CHEBI:138284"/>
        <dbReference type="ChEBI" id="CHEBI:173118"/>
        <dbReference type="EC" id="6.5.1.8"/>
    </reaction>
</comment>
<keyword evidence="3" id="KW-0436">Ligase</keyword>
<evidence type="ECO:0000313" key="10">
    <source>
        <dbReference type="EMBL" id="MBC3805643.1"/>
    </source>
</evidence>
<keyword evidence="4" id="KW-0479">Metal-binding</keyword>
<dbReference type="EMBL" id="WJBC01000042">
    <property type="protein sequence ID" value="MBC3805643.1"/>
    <property type="molecule type" value="Genomic_DNA"/>
</dbReference>
<keyword evidence="6" id="KW-0692">RNA repair</keyword>
<dbReference type="InterPro" id="IPR001233">
    <property type="entry name" value="RtcB"/>
</dbReference>
<comment type="cofactor">
    <cofactor evidence="1">
        <name>Mn(2+)</name>
        <dbReference type="ChEBI" id="CHEBI:29035"/>
    </cofactor>
</comment>
<dbReference type="Pfam" id="PF01139">
    <property type="entry name" value="RtcB"/>
    <property type="match status" value="1"/>
</dbReference>
<keyword evidence="11" id="KW-1185">Reference proteome</keyword>
<evidence type="ECO:0000256" key="4">
    <source>
        <dbReference type="ARBA" id="ARBA00022723"/>
    </source>
</evidence>
<evidence type="ECO:0000256" key="2">
    <source>
        <dbReference type="ARBA" id="ARBA00012726"/>
    </source>
</evidence>
<evidence type="ECO:0000256" key="7">
    <source>
        <dbReference type="ARBA" id="ARBA00023134"/>
    </source>
</evidence>
<proteinExistence type="predicted"/>
<dbReference type="Gene3D" id="3.90.1860.10">
    <property type="entry name" value="tRNA-splicing ligase RtcB"/>
    <property type="match status" value="1"/>
</dbReference>
<dbReference type="EC" id="6.5.1.8" evidence="2"/>
<dbReference type="InterPro" id="IPR052915">
    <property type="entry name" value="RtcB-like"/>
</dbReference>
<evidence type="ECO:0000256" key="6">
    <source>
        <dbReference type="ARBA" id="ARBA00022800"/>
    </source>
</evidence>
<evidence type="ECO:0000256" key="1">
    <source>
        <dbReference type="ARBA" id="ARBA00001936"/>
    </source>
</evidence>
<reference evidence="10 11" key="1">
    <citation type="journal article" date="2020" name="mSystems">
        <title>Defining Genomic and Predicted Metabolic Features of the Acetobacterium Genus.</title>
        <authorList>
            <person name="Ross D.E."/>
            <person name="Marshall C.W."/>
            <person name="Gulliver D."/>
            <person name="May H.D."/>
            <person name="Norman R.S."/>
        </authorList>
    </citation>
    <scope>NUCLEOTIDE SEQUENCE [LARGE SCALE GENOMIC DNA]</scope>
    <source>
        <strain evidence="10 11">DSM 8238</strain>
    </source>
</reference>
<evidence type="ECO:0000256" key="8">
    <source>
        <dbReference type="ARBA" id="ARBA00023211"/>
    </source>
</evidence>
<keyword evidence="5" id="KW-0547">Nucleotide-binding</keyword>
<accession>A0ABR6WYY4</accession>
<dbReference type="PANTHER" id="PTHR43749">
    <property type="entry name" value="RNA-SPLICING LIGASE RTCB"/>
    <property type="match status" value="1"/>
</dbReference>
<dbReference type="RefSeq" id="WP_186843531.1">
    <property type="nucleotide sequence ID" value="NZ_WJBC01000042.1"/>
</dbReference>
<keyword evidence="7" id="KW-0342">GTP-binding</keyword>
<evidence type="ECO:0000313" key="11">
    <source>
        <dbReference type="Proteomes" id="UP000603234"/>
    </source>
</evidence>
<keyword evidence="8" id="KW-0464">Manganese</keyword>
<gene>
    <name evidence="10" type="ORF">GH808_14630</name>
</gene>
<evidence type="ECO:0000256" key="9">
    <source>
        <dbReference type="ARBA" id="ARBA00047746"/>
    </source>
</evidence>
<organism evidence="10 11">
    <name type="scientific">Acetobacterium fimetarium</name>
    <dbReference type="NCBI Taxonomy" id="52691"/>
    <lineage>
        <taxon>Bacteria</taxon>
        <taxon>Bacillati</taxon>
        <taxon>Bacillota</taxon>
        <taxon>Clostridia</taxon>
        <taxon>Eubacteriales</taxon>
        <taxon>Eubacteriaceae</taxon>
        <taxon>Acetobacterium</taxon>
    </lineage>
</organism>
<evidence type="ECO:0000256" key="3">
    <source>
        <dbReference type="ARBA" id="ARBA00022598"/>
    </source>
</evidence>
<dbReference type="PANTHER" id="PTHR43749:SF2">
    <property type="entry name" value="RNA-SPLICING LIGASE RTCB"/>
    <property type="match status" value="1"/>
</dbReference>
<name>A0ABR6WYY4_9FIRM</name>
<sequence>MFRTGEKPFQPAVYSSVVPLQWDLAYLSTDSETGKDYLRWMNLAMAFANENRWHMMRVVIGIVKRLAEKYAGITELECSKPISCHHNYAAYEEHYGKKVWIHRKGAIRAGDGELGIIPGAMGTYSYLVKGKGNPESFLSCSHGAGRIMSRHAAKAQFSVDRTINDLKSRGVFLGKQKKLDVSEETRFAYKEIEFVIANELDLIEPVKRLKTMAVVKG</sequence>